<dbReference type="PROSITE" id="PS00374">
    <property type="entry name" value="MGMT"/>
    <property type="match status" value="1"/>
</dbReference>
<keyword evidence="5" id="KW-0808">Transferase</keyword>
<dbReference type="AlphaFoldDB" id="X1E2G0"/>
<dbReference type="InterPro" id="IPR001497">
    <property type="entry name" value="MethylDNA_cys_MeTrfase_AS"/>
</dbReference>
<accession>X1E2G0</accession>
<evidence type="ECO:0000313" key="11">
    <source>
        <dbReference type="EMBL" id="GAH02853.1"/>
    </source>
</evidence>
<evidence type="ECO:0000259" key="9">
    <source>
        <dbReference type="Pfam" id="PF01035"/>
    </source>
</evidence>
<feature type="domain" description="Methylated-DNA-[protein]-cysteine S-methyltransferase DNA binding" evidence="9">
    <location>
        <begin position="86"/>
        <end position="164"/>
    </location>
</feature>
<dbReference type="EMBL" id="BART01028251">
    <property type="protein sequence ID" value="GAH02853.1"/>
    <property type="molecule type" value="Genomic_DNA"/>
</dbReference>
<evidence type="ECO:0000256" key="8">
    <source>
        <dbReference type="ARBA" id="ARBA00049348"/>
    </source>
</evidence>
<dbReference type="Pfam" id="PF02870">
    <property type="entry name" value="Methyltransf_1N"/>
    <property type="match status" value="1"/>
</dbReference>
<dbReference type="NCBIfam" id="TIGR00589">
    <property type="entry name" value="ogt"/>
    <property type="match status" value="1"/>
</dbReference>
<dbReference type="Pfam" id="PF01035">
    <property type="entry name" value="DNA_binding_1"/>
    <property type="match status" value="1"/>
</dbReference>
<dbReference type="FunFam" id="1.10.10.10:FF:000214">
    <property type="entry name" value="Methylated-DNA--protein-cysteine methyltransferase"/>
    <property type="match status" value="1"/>
</dbReference>
<keyword evidence="7" id="KW-0234">DNA repair</keyword>
<sequence>MLYTTYDFTKGKLFLGKTEKGLCIVKFIRKAADIKNTVLSLEKISVQAKAGNKSAFLSEIKLFDRYFQGKPESFDSISPDYTFGTPYQQKVWDKACNIPYGKTLSYKDLALQLHSQGYRSVGQALGKNPLLIVVPCHRIIRSDGSLGGFGAGLGLKKWLLALEAQAEE</sequence>
<feature type="domain" description="Methylguanine DNA methyltransferase ribonuclease-like" evidence="10">
    <location>
        <begin position="1"/>
        <end position="75"/>
    </location>
</feature>
<dbReference type="SUPFAM" id="SSF46767">
    <property type="entry name" value="Methylated DNA-protein cysteine methyltransferase, C-terminal domain"/>
    <property type="match status" value="1"/>
</dbReference>
<dbReference type="GO" id="GO:0032259">
    <property type="term" value="P:methylation"/>
    <property type="evidence" value="ECO:0007669"/>
    <property type="project" value="UniProtKB-KW"/>
</dbReference>
<reference evidence="11" key="1">
    <citation type="journal article" date="2014" name="Front. Microbiol.">
        <title>High frequency of phylogenetically diverse reductive dehalogenase-homologous genes in deep subseafloor sedimentary metagenomes.</title>
        <authorList>
            <person name="Kawai M."/>
            <person name="Futagami T."/>
            <person name="Toyoda A."/>
            <person name="Takaki Y."/>
            <person name="Nishi S."/>
            <person name="Hori S."/>
            <person name="Arai W."/>
            <person name="Tsubouchi T."/>
            <person name="Morono Y."/>
            <person name="Uchiyama I."/>
            <person name="Ito T."/>
            <person name="Fujiyama A."/>
            <person name="Inagaki F."/>
            <person name="Takami H."/>
        </authorList>
    </citation>
    <scope>NUCLEOTIDE SEQUENCE</scope>
    <source>
        <strain evidence="11">Expedition CK06-06</strain>
    </source>
</reference>
<gene>
    <name evidence="11" type="ORF">S01H4_49864</name>
</gene>
<dbReference type="PANTHER" id="PTHR10815">
    <property type="entry name" value="METHYLATED-DNA--PROTEIN-CYSTEINE METHYLTRANSFERASE"/>
    <property type="match status" value="1"/>
</dbReference>
<evidence type="ECO:0000256" key="2">
    <source>
        <dbReference type="ARBA" id="ARBA00008711"/>
    </source>
</evidence>
<proteinExistence type="inferred from homology"/>
<evidence type="ECO:0000256" key="3">
    <source>
        <dbReference type="ARBA" id="ARBA00011918"/>
    </source>
</evidence>
<evidence type="ECO:0000256" key="5">
    <source>
        <dbReference type="ARBA" id="ARBA00022679"/>
    </source>
</evidence>
<evidence type="ECO:0000256" key="1">
    <source>
        <dbReference type="ARBA" id="ARBA00001286"/>
    </source>
</evidence>
<dbReference type="InterPro" id="IPR008332">
    <property type="entry name" value="MethylG_MeTrfase_N"/>
</dbReference>
<evidence type="ECO:0000256" key="4">
    <source>
        <dbReference type="ARBA" id="ARBA00022603"/>
    </source>
</evidence>
<dbReference type="EC" id="2.1.1.63" evidence="3"/>
<comment type="catalytic activity">
    <reaction evidence="1">
        <text>a 4-O-methyl-thymidine in DNA + L-cysteinyl-[protein] = a thymidine in DNA + S-methyl-L-cysteinyl-[protein]</text>
        <dbReference type="Rhea" id="RHEA:53428"/>
        <dbReference type="Rhea" id="RHEA-COMP:10131"/>
        <dbReference type="Rhea" id="RHEA-COMP:10132"/>
        <dbReference type="Rhea" id="RHEA-COMP:13555"/>
        <dbReference type="Rhea" id="RHEA-COMP:13556"/>
        <dbReference type="ChEBI" id="CHEBI:29950"/>
        <dbReference type="ChEBI" id="CHEBI:82612"/>
        <dbReference type="ChEBI" id="CHEBI:137386"/>
        <dbReference type="ChEBI" id="CHEBI:137387"/>
        <dbReference type="EC" id="2.1.1.63"/>
    </reaction>
</comment>
<organism evidence="11">
    <name type="scientific">marine sediment metagenome</name>
    <dbReference type="NCBI Taxonomy" id="412755"/>
    <lineage>
        <taxon>unclassified sequences</taxon>
        <taxon>metagenomes</taxon>
        <taxon>ecological metagenomes</taxon>
    </lineage>
</organism>
<dbReference type="InterPro" id="IPR036217">
    <property type="entry name" value="MethylDNA_cys_MeTrfase_DNAb"/>
</dbReference>
<evidence type="ECO:0000256" key="6">
    <source>
        <dbReference type="ARBA" id="ARBA00022763"/>
    </source>
</evidence>
<dbReference type="CDD" id="cd06445">
    <property type="entry name" value="ATase"/>
    <property type="match status" value="1"/>
</dbReference>
<evidence type="ECO:0000256" key="7">
    <source>
        <dbReference type="ARBA" id="ARBA00023204"/>
    </source>
</evidence>
<protein>
    <recommendedName>
        <fullName evidence="3">methylated-DNA--[protein]-cysteine S-methyltransferase</fullName>
        <ecNumber evidence="3">2.1.1.63</ecNumber>
    </recommendedName>
</protein>
<dbReference type="InterPro" id="IPR014048">
    <property type="entry name" value="MethylDNA_cys_MeTrfase_DNA-bd"/>
</dbReference>
<dbReference type="GO" id="GO:0003908">
    <property type="term" value="F:methylated-DNA-[protein]-cysteine S-methyltransferase activity"/>
    <property type="evidence" value="ECO:0007669"/>
    <property type="project" value="UniProtKB-EC"/>
</dbReference>
<keyword evidence="4" id="KW-0489">Methyltransferase</keyword>
<comment type="caution">
    <text evidence="11">The sequence shown here is derived from an EMBL/GenBank/DDBJ whole genome shotgun (WGS) entry which is preliminary data.</text>
</comment>
<dbReference type="InterPro" id="IPR036388">
    <property type="entry name" value="WH-like_DNA-bd_sf"/>
</dbReference>
<dbReference type="PANTHER" id="PTHR10815:SF5">
    <property type="entry name" value="METHYLATED-DNA--PROTEIN-CYSTEINE METHYLTRANSFERASE"/>
    <property type="match status" value="1"/>
</dbReference>
<dbReference type="Gene3D" id="1.10.10.10">
    <property type="entry name" value="Winged helix-like DNA-binding domain superfamily/Winged helix DNA-binding domain"/>
    <property type="match status" value="1"/>
</dbReference>
<comment type="similarity">
    <text evidence="2">Belongs to the MGMT family.</text>
</comment>
<evidence type="ECO:0000259" key="10">
    <source>
        <dbReference type="Pfam" id="PF02870"/>
    </source>
</evidence>
<dbReference type="GO" id="GO:0006281">
    <property type="term" value="P:DNA repair"/>
    <property type="evidence" value="ECO:0007669"/>
    <property type="project" value="UniProtKB-KW"/>
</dbReference>
<keyword evidence="6" id="KW-0227">DNA damage</keyword>
<name>X1E2G0_9ZZZZ</name>
<comment type="catalytic activity">
    <reaction evidence="8">
        <text>a 6-O-methyl-2'-deoxyguanosine in DNA + L-cysteinyl-[protein] = S-methyl-L-cysteinyl-[protein] + a 2'-deoxyguanosine in DNA</text>
        <dbReference type="Rhea" id="RHEA:24000"/>
        <dbReference type="Rhea" id="RHEA-COMP:10131"/>
        <dbReference type="Rhea" id="RHEA-COMP:10132"/>
        <dbReference type="Rhea" id="RHEA-COMP:11367"/>
        <dbReference type="Rhea" id="RHEA-COMP:11368"/>
        <dbReference type="ChEBI" id="CHEBI:29950"/>
        <dbReference type="ChEBI" id="CHEBI:82612"/>
        <dbReference type="ChEBI" id="CHEBI:85445"/>
        <dbReference type="ChEBI" id="CHEBI:85448"/>
        <dbReference type="EC" id="2.1.1.63"/>
    </reaction>
</comment>